<proteinExistence type="predicted"/>
<dbReference type="Proteomes" id="UP000886501">
    <property type="component" value="Unassembled WGS sequence"/>
</dbReference>
<comment type="caution">
    <text evidence="1">The sequence shown here is derived from an EMBL/GenBank/DDBJ whole genome shotgun (WGS) entry which is preliminary data.</text>
</comment>
<evidence type="ECO:0000313" key="2">
    <source>
        <dbReference type="Proteomes" id="UP000886501"/>
    </source>
</evidence>
<dbReference type="EMBL" id="MU118183">
    <property type="protein sequence ID" value="KAF9643819.1"/>
    <property type="molecule type" value="Genomic_DNA"/>
</dbReference>
<accession>A0ACB6Z2S1</accession>
<evidence type="ECO:0000313" key="1">
    <source>
        <dbReference type="EMBL" id="KAF9643819.1"/>
    </source>
</evidence>
<sequence>MVVSPTIRLAIAAAHPEGPTSSPYSCHRARTVEAVEALPRDVSRILPRYAQGGFHEDRGLSQPELARPWFSCLFWNGLIMNVTVSMDASFGVEYFPLCCARPKSFLYFRGVGPPGLHSDSGNSYYRRLPLLSPAFYSWLGKASFALKQNRKEIV</sequence>
<keyword evidence="2" id="KW-1185">Reference proteome</keyword>
<reference evidence="1" key="2">
    <citation type="journal article" date="2020" name="Nat. Commun.">
        <title>Large-scale genome sequencing of mycorrhizal fungi provides insights into the early evolution of symbiotic traits.</title>
        <authorList>
            <person name="Miyauchi S."/>
            <person name="Kiss E."/>
            <person name="Kuo A."/>
            <person name="Drula E."/>
            <person name="Kohler A."/>
            <person name="Sanchez-Garcia M."/>
            <person name="Morin E."/>
            <person name="Andreopoulos B."/>
            <person name="Barry K.W."/>
            <person name="Bonito G."/>
            <person name="Buee M."/>
            <person name="Carver A."/>
            <person name="Chen C."/>
            <person name="Cichocki N."/>
            <person name="Clum A."/>
            <person name="Culley D."/>
            <person name="Crous P.W."/>
            <person name="Fauchery L."/>
            <person name="Girlanda M."/>
            <person name="Hayes R.D."/>
            <person name="Keri Z."/>
            <person name="LaButti K."/>
            <person name="Lipzen A."/>
            <person name="Lombard V."/>
            <person name="Magnuson J."/>
            <person name="Maillard F."/>
            <person name="Murat C."/>
            <person name="Nolan M."/>
            <person name="Ohm R.A."/>
            <person name="Pangilinan J."/>
            <person name="Pereira M.F."/>
            <person name="Perotto S."/>
            <person name="Peter M."/>
            <person name="Pfister S."/>
            <person name="Riley R."/>
            <person name="Sitrit Y."/>
            <person name="Stielow J.B."/>
            <person name="Szollosi G."/>
            <person name="Zifcakova L."/>
            <person name="Stursova M."/>
            <person name="Spatafora J.W."/>
            <person name="Tedersoo L."/>
            <person name="Vaario L.M."/>
            <person name="Yamada A."/>
            <person name="Yan M."/>
            <person name="Wang P."/>
            <person name="Xu J."/>
            <person name="Bruns T."/>
            <person name="Baldrian P."/>
            <person name="Vilgalys R."/>
            <person name="Dunand C."/>
            <person name="Henrissat B."/>
            <person name="Grigoriev I.V."/>
            <person name="Hibbett D."/>
            <person name="Nagy L.G."/>
            <person name="Martin F.M."/>
        </authorList>
    </citation>
    <scope>NUCLEOTIDE SEQUENCE</scope>
    <source>
        <strain evidence="1">P2</strain>
    </source>
</reference>
<protein>
    <submittedName>
        <fullName evidence="1">Uncharacterized protein</fullName>
    </submittedName>
</protein>
<gene>
    <name evidence="1" type="ORF">BDM02DRAFT_1316560</name>
</gene>
<organism evidence="1 2">
    <name type="scientific">Thelephora ganbajun</name>
    <name type="common">Ganba fungus</name>
    <dbReference type="NCBI Taxonomy" id="370292"/>
    <lineage>
        <taxon>Eukaryota</taxon>
        <taxon>Fungi</taxon>
        <taxon>Dikarya</taxon>
        <taxon>Basidiomycota</taxon>
        <taxon>Agaricomycotina</taxon>
        <taxon>Agaricomycetes</taxon>
        <taxon>Thelephorales</taxon>
        <taxon>Thelephoraceae</taxon>
        <taxon>Thelephora</taxon>
    </lineage>
</organism>
<reference evidence="1" key="1">
    <citation type="submission" date="2019-10" db="EMBL/GenBank/DDBJ databases">
        <authorList>
            <consortium name="DOE Joint Genome Institute"/>
            <person name="Kuo A."/>
            <person name="Miyauchi S."/>
            <person name="Kiss E."/>
            <person name="Drula E."/>
            <person name="Kohler A."/>
            <person name="Sanchez-Garcia M."/>
            <person name="Andreopoulos B."/>
            <person name="Barry K.W."/>
            <person name="Bonito G."/>
            <person name="Buee M."/>
            <person name="Carver A."/>
            <person name="Chen C."/>
            <person name="Cichocki N."/>
            <person name="Clum A."/>
            <person name="Culley D."/>
            <person name="Crous P.W."/>
            <person name="Fauchery L."/>
            <person name="Girlanda M."/>
            <person name="Hayes R."/>
            <person name="Keri Z."/>
            <person name="Labutti K."/>
            <person name="Lipzen A."/>
            <person name="Lombard V."/>
            <person name="Magnuson J."/>
            <person name="Maillard F."/>
            <person name="Morin E."/>
            <person name="Murat C."/>
            <person name="Nolan M."/>
            <person name="Ohm R."/>
            <person name="Pangilinan J."/>
            <person name="Pereira M."/>
            <person name="Perotto S."/>
            <person name="Peter M."/>
            <person name="Riley R."/>
            <person name="Sitrit Y."/>
            <person name="Stielow B."/>
            <person name="Szollosi G."/>
            <person name="Zifcakova L."/>
            <person name="Stursova M."/>
            <person name="Spatafora J.W."/>
            <person name="Tedersoo L."/>
            <person name="Vaario L.-M."/>
            <person name="Yamada A."/>
            <person name="Yan M."/>
            <person name="Wang P."/>
            <person name="Xu J."/>
            <person name="Bruns T."/>
            <person name="Baldrian P."/>
            <person name="Vilgalys R."/>
            <person name="Henrissat B."/>
            <person name="Grigoriev I.V."/>
            <person name="Hibbett D."/>
            <person name="Nagy L.G."/>
            <person name="Martin F.M."/>
        </authorList>
    </citation>
    <scope>NUCLEOTIDE SEQUENCE</scope>
    <source>
        <strain evidence="1">P2</strain>
    </source>
</reference>
<name>A0ACB6Z2S1_THEGA</name>